<keyword evidence="1" id="KW-0812">Transmembrane</keyword>
<reference evidence="3" key="1">
    <citation type="submission" date="2016-10" db="EMBL/GenBank/DDBJ databases">
        <authorList>
            <person name="Varghese N."/>
            <person name="Submissions S."/>
        </authorList>
    </citation>
    <scope>NUCLEOTIDE SEQUENCE [LARGE SCALE GENOMIC DNA]</scope>
    <source>
        <strain evidence="3">DSM 26382</strain>
    </source>
</reference>
<name>A0A1G6P2L2_9GAMM</name>
<keyword evidence="3" id="KW-1185">Reference proteome</keyword>
<feature type="transmembrane region" description="Helical" evidence="1">
    <location>
        <begin position="94"/>
        <end position="119"/>
    </location>
</feature>
<accession>A0A1G6P2L2</accession>
<dbReference type="AlphaFoldDB" id="A0A1G6P2L2"/>
<keyword evidence="1" id="KW-1133">Transmembrane helix</keyword>
<keyword evidence="1" id="KW-0472">Membrane</keyword>
<protein>
    <submittedName>
        <fullName evidence="2">Uncharacterized protein</fullName>
    </submittedName>
</protein>
<evidence type="ECO:0000313" key="3">
    <source>
        <dbReference type="Proteomes" id="UP000199467"/>
    </source>
</evidence>
<gene>
    <name evidence="2" type="ORF">SAMN05216576_10647</name>
</gene>
<dbReference type="Proteomes" id="UP000199467">
    <property type="component" value="Unassembled WGS sequence"/>
</dbReference>
<proteinExistence type="predicted"/>
<sequence length="128" mass="13569">MQCPSCEHEAPQADFGEPLRCPKCGAYYDKALKMKLSAALASSATPVAEPAPAKKPAFTLAADHVAVATRGLDGAQPVVVVDVQMRFWSMVVFIIKWALASIPALLILMMFFAGVVSFMGGLLGTALK</sequence>
<evidence type="ECO:0000256" key="1">
    <source>
        <dbReference type="SAM" id="Phobius"/>
    </source>
</evidence>
<dbReference type="EMBL" id="FMZQ01000006">
    <property type="protein sequence ID" value="SDC73834.1"/>
    <property type="molecule type" value="Genomic_DNA"/>
</dbReference>
<evidence type="ECO:0000313" key="2">
    <source>
        <dbReference type="EMBL" id="SDC73834.1"/>
    </source>
</evidence>
<organism evidence="2 3">
    <name type="scientific">Ectopseudomonas chengduensis</name>
    <dbReference type="NCBI Taxonomy" id="489632"/>
    <lineage>
        <taxon>Bacteria</taxon>
        <taxon>Pseudomonadati</taxon>
        <taxon>Pseudomonadota</taxon>
        <taxon>Gammaproteobacteria</taxon>
        <taxon>Pseudomonadales</taxon>
        <taxon>Pseudomonadaceae</taxon>
        <taxon>Ectopseudomonas</taxon>
    </lineage>
</organism>